<accession>A0A5C6D6R7</accession>
<protein>
    <submittedName>
        <fullName evidence="1">Uncharacterized protein</fullName>
    </submittedName>
</protein>
<gene>
    <name evidence="1" type="ORF">Poly41_62660</name>
</gene>
<dbReference type="Proteomes" id="UP000319143">
    <property type="component" value="Unassembled WGS sequence"/>
</dbReference>
<evidence type="ECO:0000313" key="1">
    <source>
        <dbReference type="EMBL" id="TWU31397.1"/>
    </source>
</evidence>
<reference evidence="1 2" key="1">
    <citation type="submission" date="2019-02" db="EMBL/GenBank/DDBJ databases">
        <title>Deep-cultivation of Planctomycetes and their phenomic and genomic characterization uncovers novel biology.</title>
        <authorList>
            <person name="Wiegand S."/>
            <person name="Jogler M."/>
            <person name="Boedeker C."/>
            <person name="Pinto D."/>
            <person name="Vollmers J."/>
            <person name="Rivas-Marin E."/>
            <person name="Kohn T."/>
            <person name="Peeters S.H."/>
            <person name="Heuer A."/>
            <person name="Rast P."/>
            <person name="Oberbeckmann S."/>
            <person name="Bunk B."/>
            <person name="Jeske O."/>
            <person name="Meyerdierks A."/>
            <person name="Storesund J.E."/>
            <person name="Kallscheuer N."/>
            <person name="Luecker S."/>
            <person name="Lage O.M."/>
            <person name="Pohl T."/>
            <person name="Merkel B.J."/>
            <person name="Hornburger P."/>
            <person name="Mueller R.-W."/>
            <person name="Bruemmer F."/>
            <person name="Labrenz M."/>
            <person name="Spormann A.M."/>
            <person name="Op Den Camp H."/>
            <person name="Overmann J."/>
            <person name="Amann R."/>
            <person name="Jetten M.S.M."/>
            <person name="Mascher T."/>
            <person name="Medema M.H."/>
            <person name="Devos D.P."/>
            <person name="Kaster A.-K."/>
            <person name="Ovreas L."/>
            <person name="Rohde M."/>
            <person name="Galperin M.Y."/>
            <person name="Jogler C."/>
        </authorList>
    </citation>
    <scope>NUCLEOTIDE SEQUENCE [LARGE SCALE GENOMIC DNA]</scope>
    <source>
        <strain evidence="1 2">Poly41</strain>
    </source>
</reference>
<dbReference type="RefSeq" id="WP_146530977.1">
    <property type="nucleotide sequence ID" value="NZ_SJPV01000017.1"/>
</dbReference>
<name>A0A5C6D6R7_9BACT</name>
<dbReference type="AlphaFoldDB" id="A0A5C6D6R7"/>
<keyword evidence="2" id="KW-1185">Reference proteome</keyword>
<evidence type="ECO:0000313" key="2">
    <source>
        <dbReference type="Proteomes" id="UP000319143"/>
    </source>
</evidence>
<dbReference type="EMBL" id="SJPV01000017">
    <property type="protein sequence ID" value="TWU31397.1"/>
    <property type="molecule type" value="Genomic_DNA"/>
</dbReference>
<proteinExistence type="predicted"/>
<sequence>MCHVPFDSFRSRVHHARQCGDLYFASLITKETIESAYGKATSILRSARVYKTSVTLWVFLSQVMSIHRGCLSAVVMDMAMGRYKGKLTHEVSLFRQIDEIIHSIQLDRPPRPEWMSQQRAPS</sequence>
<comment type="caution">
    <text evidence="1">The sequence shown here is derived from an EMBL/GenBank/DDBJ whole genome shotgun (WGS) entry which is preliminary data.</text>
</comment>
<organism evidence="1 2">
    <name type="scientific">Novipirellula artificiosorum</name>
    <dbReference type="NCBI Taxonomy" id="2528016"/>
    <lineage>
        <taxon>Bacteria</taxon>
        <taxon>Pseudomonadati</taxon>
        <taxon>Planctomycetota</taxon>
        <taxon>Planctomycetia</taxon>
        <taxon>Pirellulales</taxon>
        <taxon>Pirellulaceae</taxon>
        <taxon>Novipirellula</taxon>
    </lineage>
</organism>